<sequence length="120" mass="13655">MKKGIIAIMLAFASIPAFAQRDNAKMTAEARAENQTKSLTESLKLTEEQQKQVYALSLTRAQKMDEMRNSQDADRSKMRDSMEAFNTELQKVLTPEQQEKYKAAMEEHRKNGGMGRGPRN</sequence>
<protein>
    <recommendedName>
        <fullName evidence="5">LTXXQ motif family protein</fullName>
    </recommendedName>
</protein>
<dbReference type="EMBL" id="FNXY01000002">
    <property type="protein sequence ID" value="SEI63265.1"/>
    <property type="molecule type" value="Genomic_DNA"/>
</dbReference>
<keyword evidence="2" id="KW-0732">Signal</keyword>
<evidence type="ECO:0000313" key="3">
    <source>
        <dbReference type="EMBL" id="SEI63265.1"/>
    </source>
</evidence>
<dbReference type="RefSeq" id="WP_090334670.1">
    <property type="nucleotide sequence ID" value="NZ_FNXY01000002.1"/>
</dbReference>
<dbReference type="AlphaFoldDB" id="A0A1H6SHM6"/>
<feature type="compositionally biased region" description="Basic and acidic residues" evidence="1">
    <location>
        <begin position="97"/>
        <end position="110"/>
    </location>
</feature>
<name>A0A1H6SHM6_9BACT</name>
<proteinExistence type="predicted"/>
<accession>A0A1H6SHM6</accession>
<evidence type="ECO:0000256" key="2">
    <source>
        <dbReference type="SAM" id="SignalP"/>
    </source>
</evidence>
<evidence type="ECO:0008006" key="5">
    <source>
        <dbReference type="Google" id="ProtNLM"/>
    </source>
</evidence>
<organism evidence="3 4">
    <name type="scientific">Dyadobacter koreensis</name>
    <dbReference type="NCBI Taxonomy" id="408657"/>
    <lineage>
        <taxon>Bacteria</taxon>
        <taxon>Pseudomonadati</taxon>
        <taxon>Bacteroidota</taxon>
        <taxon>Cytophagia</taxon>
        <taxon>Cytophagales</taxon>
        <taxon>Spirosomataceae</taxon>
        <taxon>Dyadobacter</taxon>
    </lineage>
</organism>
<keyword evidence="4" id="KW-1185">Reference proteome</keyword>
<reference evidence="3 4" key="1">
    <citation type="submission" date="2016-10" db="EMBL/GenBank/DDBJ databases">
        <authorList>
            <person name="de Groot N.N."/>
        </authorList>
    </citation>
    <scope>NUCLEOTIDE SEQUENCE [LARGE SCALE GENOMIC DNA]</scope>
    <source>
        <strain evidence="3 4">DSM 19938</strain>
    </source>
</reference>
<dbReference type="OrthoDB" id="956918at2"/>
<gene>
    <name evidence="3" type="ORF">SAMN04487995_1754</name>
</gene>
<evidence type="ECO:0000256" key="1">
    <source>
        <dbReference type="SAM" id="MobiDB-lite"/>
    </source>
</evidence>
<dbReference type="Proteomes" id="UP000199532">
    <property type="component" value="Unassembled WGS sequence"/>
</dbReference>
<dbReference type="STRING" id="408657.SAMN04487995_1754"/>
<feature type="chain" id="PRO_5011788728" description="LTXXQ motif family protein" evidence="2">
    <location>
        <begin position="20"/>
        <end position="120"/>
    </location>
</feature>
<evidence type="ECO:0000313" key="4">
    <source>
        <dbReference type="Proteomes" id="UP000199532"/>
    </source>
</evidence>
<feature type="signal peptide" evidence="2">
    <location>
        <begin position="1"/>
        <end position="19"/>
    </location>
</feature>
<feature type="region of interest" description="Disordered" evidence="1">
    <location>
        <begin position="88"/>
        <end position="120"/>
    </location>
</feature>